<evidence type="ECO:0000313" key="2">
    <source>
        <dbReference type="Proteomes" id="UP000825679"/>
    </source>
</evidence>
<reference evidence="1 2" key="1">
    <citation type="submission" date="2021-08" db="EMBL/GenBank/DDBJ databases">
        <title>complete genome sequencing of Deefgea sp. D25.</title>
        <authorList>
            <person name="Bae J.-W."/>
            <person name="Gim D.-H."/>
        </authorList>
    </citation>
    <scope>NUCLEOTIDE SEQUENCE [LARGE SCALE GENOMIC DNA]</scope>
    <source>
        <strain evidence="1 2">D25</strain>
    </source>
</reference>
<keyword evidence="2" id="KW-1185">Reference proteome</keyword>
<protein>
    <submittedName>
        <fullName evidence="1">Uncharacterized protein</fullName>
    </submittedName>
</protein>
<dbReference type="RefSeq" id="WP_221007432.1">
    <property type="nucleotide sequence ID" value="NZ_CP081150.1"/>
</dbReference>
<gene>
    <name evidence="1" type="ORF">K4H28_05800</name>
</gene>
<organism evidence="1 2">
    <name type="scientific">Deefgea tanakiae</name>
    <dbReference type="NCBI Taxonomy" id="2865840"/>
    <lineage>
        <taxon>Bacteria</taxon>
        <taxon>Pseudomonadati</taxon>
        <taxon>Pseudomonadota</taxon>
        <taxon>Betaproteobacteria</taxon>
        <taxon>Neisseriales</taxon>
        <taxon>Chitinibacteraceae</taxon>
        <taxon>Deefgea</taxon>
    </lineage>
</organism>
<dbReference type="EMBL" id="CP081150">
    <property type="protein sequence ID" value="QZA78912.1"/>
    <property type="molecule type" value="Genomic_DNA"/>
</dbReference>
<accession>A0ABX8Z8K9</accession>
<dbReference type="Proteomes" id="UP000825679">
    <property type="component" value="Chromosome"/>
</dbReference>
<proteinExistence type="predicted"/>
<name>A0ABX8Z8K9_9NEIS</name>
<sequence length="76" mass="8583">MIHHPTALAYLVSAYPAASHTFILREVLGLRARGWRVATVSVSADRRAPQQLDLLEQQEQFNTLVLKNWSIVLASR</sequence>
<evidence type="ECO:0000313" key="1">
    <source>
        <dbReference type="EMBL" id="QZA78912.1"/>
    </source>
</evidence>